<dbReference type="Pfam" id="PF12836">
    <property type="entry name" value="HHH_3"/>
    <property type="match status" value="1"/>
</dbReference>
<feature type="domain" description="Helix-hairpin-helix DNA-binding motif class 1" evidence="3">
    <location>
        <begin position="29"/>
        <end position="48"/>
    </location>
</feature>
<dbReference type="GO" id="GO:0006281">
    <property type="term" value="P:DNA repair"/>
    <property type="evidence" value="ECO:0007669"/>
    <property type="project" value="InterPro"/>
</dbReference>
<reference evidence="4 5" key="1">
    <citation type="submission" date="2016-11" db="EMBL/GenBank/DDBJ databases">
        <authorList>
            <person name="Jaros S."/>
            <person name="Januszkiewicz K."/>
            <person name="Wedrychowicz H."/>
        </authorList>
    </citation>
    <scope>NUCLEOTIDE SEQUENCE [LARGE SCALE GENOMIC DNA]</scope>
    <source>
        <strain evidence="4 5">DSM 16112</strain>
    </source>
</reference>
<dbReference type="PANTHER" id="PTHR21180:SF32">
    <property type="entry name" value="ENDONUCLEASE_EXONUCLEASE_PHOSPHATASE FAMILY DOMAIN-CONTAINING PROTEIN 1"/>
    <property type="match status" value="1"/>
</dbReference>
<keyword evidence="2" id="KW-0732">Signal</keyword>
<dbReference type="InterPro" id="IPR010994">
    <property type="entry name" value="RuvA_2-like"/>
</dbReference>
<organism evidence="4 5">
    <name type="scientific">Lampropedia hyalina DSM 16112</name>
    <dbReference type="NCBI Taxonomy" id="1122156"/>
    <lineage>
        <taxon>Bacteria</taxon>
        <taxon>Pseudomonadati</taxon>
        <taxon>Pseudomonadota</taxon>
        <taxon>Betaproteobacteria</taxon>
        <taxon>Burkholderiales</taxon>
        <taxon>Comamonadaceae</taxon>
        <taxon>Lampropedia</taxon>
    </lineage>
</organism>
<feature type="compositionally biased region" description="Low complexity" evidence="1">
    <location>
        <begin position="99"/>
        <end position="117"/>
    </location>
</feature>
<dbReference type="PANTHER" id="PTHR21180">
    <property type="entry name" value="ENDONUCLEASE/EXONUCLEASE/PHOSPHATASE FAMILY DOMAIN-CONTAINING PROTEIN 1"/>
    <property type="match status" value="1"/>
</dbReference>
<dbReference type="InterPro" id="IPR003583">
    <property type="entry name" value="Hlx-hairpin-Hlx_DNA-bd_motif"/>
</dbReference>
<evidence type="ECO:0000256" key="1">
    <source>
        <dbReference type="SAM" id="MobiDB-lite"/>
    </source>
</evidence>
<evidence type="ECO:0000313" key="4">
    <source>
        <dbReference type="EMBL" id="SHF58362.1"/>
    </source>
</evidence>
<dbReference type="OrthoDB" id="8687931at2"/>
<dbReference type="SMART" id="SM00278">
    <property type="entry name" value="HhH1"/>
    <property type="match status" value="2"/>
</dbReference>
<sequence>MLKTIVSFFLALFATALFAATDANQASAEELTRIKGIGPATAERIIDEREKAPFQNWDDFIQRVKGVGVSKATTLSASGLTVQGQAYAPAAAPAPAPATPAAETAPSAASNTTNPKK</sequence>
<dbReference type="GO" id="GO:0003677">
    <property type="term" value="F:DNA binding"/>
    <property type="evidence" value="ECO:0007669"/>
    <property type="project" value="InterPro"/>
</dbReference>
<proteinExistence type="predicted"/>
<feature type="chain" id="PRO_5012409245" evidence="2">
    <location>
        <begin position="20"/>
        <end position="117"/>
    </location>
</feature>
<dbReference type="EMBL" id="FQUZ01000029">
    <property type="protein sequence ID" value="SHF58362.1"/>
    <property type="molecule type" value="Genomic_DNA"/>
</dbReference>
<dbReference type="Proteomes" id="UP000184327">
    <property type="component" value="Unassembled WGS sequence"/>
</dbReference>
<name>A0A1M5CVA7_9BURK</name>
<dbReference type="InterPro" id="IPR051675">
    <property type="entry name" value="Endo/Exo/Phosphatase_dom_1"/>
</dbReference>
<gene>
    <name evidence="4" type="ORF">SAMN02745117_02243</name>
</gene>
<protein>
    <submittedName>
        <fullName evidence="4">Competence protein ComEA</fullName>
    </submittedName>
</protein>
<keyword evidence="5" id="KW-1185">Reference proteome</keyword>
<dbReference type="RefSeq" id="WP_073356766.1">
    <property type="nucleotide sequence ID" value="NZ_FQUZ01000029.1"/>
</dbReference>
<evidence type="ECO:0000259" key="3">
    <source>
        <dbReference type="SMART" id="SM00278"/>
    </source>
</evidence>
<feature type="signal peptide" evidence="2">
    <location>
        <begin position="1"/>
        <end position="19"/>
    </location>
</feature>
<feature type="region of interest" description="Disordered" evidence="1">
    <location>
        <begin position="88"/>
        <end position="117"/>
    </location>
</feature>
<dbReference type="Gene3D" id="1.10.150.320">
    <property type="entry name" value="Photosystem II 12 kDa extrinsic protein"/>
    <property type="match status" value="1"/>
</dbReference>
<evidence type="ECO:0000256" key="2">
    <source>
        <dbReference type="SAM" id="SignalP"/>
    </source>
</evidence>
<evidence type="ECO:0000313" key="5">
    <source>
        <dbReference type="Proteomes" id="UP000184327"/>
    </source>
</evidence>
<feature type="domain" description="Helix-hairpin-helix DNA-binding motif class 1" evidence="3">
    <location>
        <begin position="59"/>
        <end position="78"/>
    </location>
</feature>
<dbReference type="SUPFAM" id="SSF47781">
    <property type="entry name" value="RuvA domain 2-like"/>
    <property type="match status" value="1"/>
</dbReference>
<dbReference type="AlphaFoldDB" id="A0A1M5CVA7"/>
<dbReference type="STRING" id="1122156.SAMN02745117_02243"/>
<accession>A0A1M5CVA7</accession>